<feature type="region of interest" description="Disordered" evidence="1">
    <location>
        <begin position="36"/>
        <end position="73"/>
    </location>
</feature>
<sequence length="73" mass="7885">MIAGVEIPPENWEKTPASVKELIFHLEQRLTTIEERLGLNSKNSSQPPSKDPPAQKKASIGSTQSGDNCVGPT</sequence>
<evidence type="ECO:0000313" key="4">
    <source>
        <dbReference type="Proteomes" id="UP000621799"/>
    </source>
</evidence>
<evidence type="ECO:0000256" key="1">
    <source>
        <dbReference type="SAM" id="MobiDB-lite"/>
    </source>
</evidence>
<dbReference type="Proteomes" id="UP000621799">
    <property type="component" value="Unassembled WGS sequence"/>
</dbReference>
<feature type="domain" description="DUF6444" evidence="2">
    <location>
        <begin position="22"/>
        <end position="56"/>
    </location>
</feature>
<accession>A0A928Z964</accession>
<name>A0A928Z964_9CYAN</name>
<organism evidence="3 4">
    <name type="scientific">Zarconia navalis LEGE 11467</name>
    <dbReference type="NCBI Taxonomy" id="1828826"/>
    <lineage>
        <taxon>Bacteria</taxon>
        <taxon>Bacillati</taxon>
        <taxon>Cyanobacteriota</taxon>
        <taxon>Cyanophyceae</taxon>
        <taxon>Oscillatoriophycideae</taxon>
        <taxon>Oscillatoriales</taxon>
        <taxon>Oscillatoriales incertae sedis</taxon>
        <taxon>Zarconia</taxon>
        <taxon>Zarconia navalis</taxon>
    </lineage>
</organism>
<dbReference type="InterPro" id="IPR045618">
    <property type="entry name" value="DUF6444"/>
</dbReference>
<dbReference type="RefSeq" id="WP_264321604.1">
    <property type="nucleotide sequence ID" value="NZ_JADEXN010000189.1"/>
</dbReference>
<protein>
    <recommendedName>
        <fullName evidence="2">DUF6444 domain-containing protein</fullName>
    </recommendedName>
</protein>
<keyword evidence="4" id="KW-1185">Reference proteome</keyword>
<evidence type="ECO:0000259" key="2">
    <source>
        <dbReference type="Pfam" id="PF20042"/>
    </source>
</evidence>
<dbReference type="EMBL" id="JADEXN010000189">
    <property type="protein sequence ID" value="MBE9041393.1"/>
    <property type="molecule type" value="Genomic_DNA"/>
</dbReference>
<proteinExistence type="predicted"/>
<dbReference type="AlphaFoldDB" id="A0A928Z964"/>
<evidence type="ECO:0000313" key="3">
    <source>
        <dbReference type="EMBL" id="MBE9041393.1"/>
    </source>
</evidence>
<reference evidence="3" key="1">
    <citation type="submission" date="2020-10" db="EMBL/GenBank/DDBJ databases">
        <authorList>
            <person name="Castelo-Branco R."/>
            <person name="Eusebio N."/>
            <person name="Adriana R."/>
            <person name="Vieira A."/>
            <person name="Brugerolle De Fraissinette N."/>
            <person name="Rezende De Castro R."/>
            <person name="Schneider M.P."/>
            <person name="Vasconcelos V."/>
            <person name="Leao P.N."/>
        </authorList>
    </citation>
    <scope>NUCLEOTIDE SEQUENCE</scope>
    <source>
        <strain evidence="3">LEGE 11467</strain>
    </source>
</reference>
<comment type="caution">
    <text evidence="3">The sequence shown here is derived from an EMBL/GenBank/DDBJ whole genome shotgun (WGS) entry which is preliminary data.</text>
</comment>
<gene>
    <name evidence="3" type="ORF">IQ235_11430</name>
</gene>
<dbReference type="Pfam" id="PF20042">
    <property type="entry name" value="DUF6444"/>
    <property type="match status" value="1"/>
</dbReference>